<sequence>MSRILCSLTLFLCLFNQAYSQQPDSLPLPRSYDRFHHSLYIPGSLILAGILANGNGAESFKKELAEERNEHFGNFHTRMDDYLQYSPIVIAYGLDALGVRSKTDLLNRTVILAKGELLVAGATGLLKTATHQLRPDNSTFNSFPSGHTAQAFAAATFLSEEYKGRYPWMPYAAYGIASTVGALRMANNRHYISDVLAGAGLGIITMKLAYWTHQYKWGKPKNRKTAILF</sequence>
<name>A0AAJ5WU95_9BACT</name>
<accession>A0AAJ5WU95</accession>
<dbReference type="AlphaFoldDB" id="A0AAJ5WU95"/>
<dbReference type="SMART" id="SM00014">
    <property type="entry name" value="acidPPc"/>
    <property type="match status" value="1"/>
</dbReference>
<dbReference type="InterPro" id="IPR036938">
    <property type="entry name" value="PAP2/HPO_sf"/>
</dbReference>
<dbReference type="Proteomes" id="UP001220610">
    <property type="component" value="Chromosome"/>
</dbReference>
<reference evidence="3" key="1">
    <citation type="submission" date="2023-03" db="EMBL/GenBank/DDBJ databases">
        <title>Andean soil-derived lignocellulolytic bacterial consortium as a source of novel taxa and putative plastic-active enzymes.</title>
        <authorList>
            <person name="Diaz-Garcia L."/>
            <person name="Chuvochina M."/>
            <person name="Feuerriegel G."/>
            <person name="Bunk B."/>
            <person name="Sproer C."/>
            <person name="Streit W.R."/>
            <person name="Rodriguez L.M."/>
            <person name="Overmann J."/>
            <person name="Jimenez D.J."/>
        </authorList>
    </citation>
    <scope>NUCLEOTIDE SEQUENCE</scope>
    <source>
        <strain evidence="3">MAG 7</strain>
    </source>
</reference>
<evidence type="ECO:0000313" key="4">
    <source>
        <dbReference type="Proteomes" id="UP001220610"/>
    </source>
</evidence>
<protein>
    <submittedName>
        <fullName evidence="3">Phosphatase PAP2 family protein</fullName>
    </submittedName>
</protein>
<dbReference type="Pfam" id="PF01569">
    <property type="entry name" value="PAP2"/>
    <property type="match status" value="1"/>
</dbReference>
<evidence type="ECO:0000313" key="3">
    <source>
        <dbReference type="EMBL" id="WEK35743.1"/>
    </source>
</evidence>
<feature type="domain" description="Phosphatidic acid phosphatase type 2/haloperoxidase" evidence="2">
    <location>
        <begin position="109"/>
        <end position="210"/>
    </location>
</feature>
<dbReference type="SUPFAM" id="SSF48317">
    <property type="entry name" value="Acid phosphatase/Vanadium-dependent haloperoxidase"/>
    <property type="match status" value="1"/>
</dbReference>
<organism evidence="3 4">
    <name type="scientific">Candidatus Pseudobacter hemicellulosilyticus</name>
    <dbReference type="NCBI Taxonomy" id="3121375"/>
    <lineage>
        <taxon>Bacteria</taxon>
        <taxon>Pseudomonadati</taxon>
        <taxon>Bacteroidota</taxon>
        <taxon>Chitinophagia</taxon>
        <taxon>Chitinophagales</taxon>
        <taxon>Chitinophagaceae</taxon>
        <taxon>Pseudobacter</taxon>
    </lineage>
</organism>
<dbReference type="Gene3D" id="1.20.144.10">
    <property type="entry name" value="Phosphatidic acid phosphatase type 2/haloperoxidase"/>
    <property type="match status" value="1"/>
</dbReference>
<keyword evidence="1" id="KW-0732">Signal</keyword>
<feature type="chain" id="PRO_5042527702" evidence="1">
    <location>
        <begin position="21"/>
        <end position="229"/>
    </location>
</feature>
<dbReference type="CDD" id="cd03394">
    <property type="entry name" value="PAP2_like_5"/>
    <property type="match status" value="1"/>
</dbReference>
<evidence type="ECO:0000259" key="2">
    <source>
        <dbReference type="SMART" id="SM00014"/>
    </source>
</evidence>
<feature type="signal peptide" evidence="1">
    <location>
        <begin position="1"/>
        <end position="20"/>
    </location>
</feature>
<evidence type="ECO:0000256" key="1">
    <source>
        <dbReference type="SAM" id="SignalP"/>
    </source>
</evidence>
<proteinExistence type="predicted"/>
<dbReference type="PANTHER" id="PTHR14969:SF13">
    <property type="entry name" value="AT30094P"/>
    <property type="match status" value="1"/>
</dbReference>
<gene>
    <name evidence="3" type="ORF">P0Y53_24925</name>
</gene>
<dbReference type="EMBL" id="CP119311">
    <property type="protein sequence ID" value="WEK35743.1"/>
    <property type="molecule type" value="Genomic_DNA"/>
</dbReference>
<dbReference type="PANTHER" id="PTHR14969">
    <property type="entry name" value="SPHINGOSINE-1-PHOSPHATE PHOSPHOHYDROLASE"/>
    <property type="match status" value="1"/>
</dbReference>
<dbReference type="InterPro" id="IPR000326">
    <property type="entry name" value="PAP2/HPO"/>
</dbReference>